<dbReference type="InterPro" id="IPR026444">
    <property type="entry name" value="Secre_tail"/>
</dbReference>
<feature type="domain" description="PKD" evidence="1">
    <location>
        <begin position="1593"/>
        <end position="1653"/>
    </location>
</feature>
<dbReference type="Pfam" id="PF18962">
    <property type="entry name" value="Por_Secre_tail"/>
    <property type="match status" value="1"/>
</dbReference>
<proteinExistence type="predicted"/>
<name>A0AAN4W095_9BACT</name>
<evidence type="ECO:0000313" key="3">
    <source>
        <dbReference type="Proteomes" id="UP001310022"/>
    </source>
</evidence>
<sequence length="2297" mass="254023">MVCLGLCWETYSQDLSGSKSSTISLYSSREFLEDHLKIGQGGTFNPPVTNPEDYTYTLTSVPGVWVGEGEDATYVPKGALYLLHNGSWGTALAKDATWTQEDINQGRLRYDAIGTGLADEDVLTFKFSCNRPAKTNGEDDAGWDSGEQTFTITIGAEPAFVAQWDGAAWPASKPSVDYVYNDNTAQKIVSKVSLTEADLMVAGMSITLNNASSGDRLIDNLSGNAMVTKYGITNGSSVANIIELSGVAPISVYNTILGNIEYIKNSCDGHFNTGRNIDIKALRFASETPDRLARVGLRNYAKPTFSSAALTFSVSQGGDLLSEVISAVDHCGGATTYLSVDGTLPEWLHFDANTGTLKGFAGTGVSSTAFDIRCSYLSDDNFNNSKTYSVVTVNVNVASGASGYELTVSNGQPVEVVHFEPTTVGTLSMTTNTAFAANTTYTLTLPQHYYFVSAPTIDVEKITSNISTGSSNVLEIKAASDFSATGITTIQLSNMRVAYSKNGPNLDQPIAPMFTLKDASTNVLPLDQNVSIFRKTANAYLSVSKSPICTQEIPQIKVDMIGRGDAYSVDLIPLTEGSTEVVEMKDFSATGLLSFDKKTAGSYRFDVFYGNGEYRTKINTTVNYPLEVNAGPPIDLLGSNFNVNFSENNKVEIFAAPFFSIPAGTDLDQYIFFAENEGDNKVIFENGKYYLEVDPNEVSNGQKFKINYYIGDKDPDNSCDVNNSFEIEAQKFLVANNYICLVGTGGSGLVKRGVTEAEKEAISIVSFNTDIVEGWVRTWFSHYGPSYRLTTADRDYLLGRLISYVNYSYTWGRMRESLKKGFYISNGDLYYDYNLASTTFNNTLLYWFWGYLKVNTTSEYRYYYNYYSSTTPPSTPSYTDPYYHASVRMYSAYTSPFNTEKGMDFSYRLDGQTLNLTIGEDIEGATDFSSIQNSYCSSTTGAKWNFHPFMDDIRITTKVGNKPYTIASPATSAPNGLQSYDLDFSEIATDYFEGTTTKSIELKLELLYNQGGCDDIEFTKTIYITRGDPSPSIIYNDRIYASNGASPVNLVYCKGESNLELAIYEPAVQEYLWSSDNWGTNSATLNASDPITYQPGTNNPNLLVKYASGCDALNNRPQLEISFQESNDASLDPLETDYPFEITSAQDGYDLNEIISPLLQADTNLDPDHVHIRIQNSEYNMDTVIRSDEAEFSNFVPEKPGKYQFSIIHEVAQTDEGSSKGGDSSFFCEFEGEEATLSLALKPTLTLPGHLLLCEGDNEINLSNLVDRIYPTTAYTGSSGAFEYFFRKKGETNWQKMTSEVLNQTTAGVPGIEFGIYEVQVKYEEGQGLDASVLSESNILEISKSEVAIEVTENLAENYCYFTVAANFRANLSINNQAVAFEADYLSVGLFKDGEAFPVGLLQGAADNEWALAEDLPAGNYELKFSLKEEFFKRNDLPDCNLLKTYSFSIFDNPTAQLVEFDKEFCEYDQPVDLNPLGIDTNGLAANLTLDNTNYQIFSGSNEGGPEVVSQRIFTQRTEKGATLNLDSAGVFRVVFQYTDANTCTATAEATVQVNGKPIPSFTVDTLACLNDGGAFEFESNSAMEAGLDAQFGQISSYLWSFGDNIIIAGAQGEALSAEDQQTNTSGFYHQPTHTYSRARQYEVNMTAITDKGCLAAFKDNIELGANPVVNFSTHQFTSGQPTILKEAVGFEVDHDREVDSLYIVFDQAQAGPAQEFLYDGSVEGMAFEHTYPQSGIYEVCLRAKTDIGCDATTSQKIAIFPLVQDTHYHTAFDDAAKVEWFHSGQWDNASDSVSWEWNPSQGLWTTTGGSHGDSLANTNTYNAAENSWIEGPTVDLSLIELPMLELYIKMNTAEGVDGLSLRYSVDEGDSWNTVGEAGFGIDWYTNESVLSLPQDKLNKKQGWSGQDSLYRYARIPLDEVQIQAAPSGQVRFRLWFASNNEVNGSMNYSGVEVKEFTISSRNRLVVAEHFTHEDADPKEADALFDAVSVSPNELVIMQYGFNSFAMPTAYLYETGGWKPSGARALHYSIPEFDRVMVDGHIYERKKWTESAYLQKSISQEKLQKARAFIDDISESDFLDNLDPKTGTTIINVGFETVKNLPIEEEDRRLILHTHMVAGKFELPETGQVFRNIVREMLPDATGLNVKKEEFDENGYVHFQGQVPWQPDAIWAYADEVKMIQTVQGWDTDIIYQARVFDIPQELIPQRPLDAEALAQKLQLYPNPNSGKFTLDWQGEGKADHWALYKADGVRVASGDFQFPARSTQSIEVEDLADGIYVLMLMKEGALLTHKRLVIAH</sequence>
<dbReference type="SUPFAM" id="SSF49299">
    <property type="entry name" value="PKD domain"/>
    <property type="match status" value="2"/>
</dbReference>
<protein>
    <recommendedName>
        <fullName evidence="1">PKD domain-containing protein</fullName>
    </recommendedName>
</protein>
<dbReference type="SMART" id="SM00089">
    <property type="entry name" value="PKD"/>
    <property type="match status" value="2"/>
</dbReference>
<dbReference type="InterPro" id="IPR013783">
    <property type="entry name" value="Ig-like_fold"/>
</dbReference>
<dbReference type="Proteomes" id="UP001310022">
    <property type="component" value="Unassembled WGS sequence"/>
</dbReference>
<dbReference type="InterPro" id="IPR035986">
    <property type="entry name" value="PKD_dom_sf"/>
</dbReference>
<dbReference type="PROSITE" id="PS50093">
    <property type="entry name" value="PKD"/>
    <property type="match status" value="1"/>
</dbReference>
<gene>
    <name evidence="2" type="ORF">PEDI_38580</name>
</gene>
<dbReference type="EMBL" id="BQKE01000002">
    <property type="protein sequence ID" value="GJM63306.1"/>
    <property type="molecule type" value="Genomic_DNA"/>
</dbReference>
<reference evidence="2 3" key="1">
    <citation type="submission" date="2021-12" db="EMBL/GenBank/DDBJ databases">
        <title>Genome sequencing of bacteria with rrn-lacking chromosome and rrn-plasmid.</title>
        <authorList>
            <person name="Anda M."/>
            <person name="Iwasaki W."/>
        </authorList>
    </citation>
    <scope>NUCLEOTIDE SEQUENCE [LARGE SCALE GENOMIC DNA]</scope>
    <source>
        <strain evidence="2 3">NBRC 15940</strain>
    </source>
</reference>
<dbReference type="InterPro" id="IPR022409">
    <property type="entry name" value="PKD/Chitinase_dom"/>
</dbReference>
<keyword evidence="3" id="KW-1185">Reference proteome</keyword>
<organism evidence="2 3">
    <name type="scientific">Persicobacter diffluens</name>
    <dbReference type="NCBI Taxonomy" id="981"/>
    <lineage>
        <taxon>Bacteria</taxon>
        <taxon>Pseudomonadati</taxon>
        <taxon>Bacteroidota</taxon>
        <taxon>Cytophagia</taxon>
        <taxon>Cytophagales</taxon>
        <taxon>Persicobacteraceae</taxon>
        <taxon>Persicobacter</taxon>
    </lineage>
</organism>
<dbReference type="Gene3D" id="2.60.40.10">
    <property type="entry name" value="Immunoglobulins"/>
    <property type="match status" value="2"/>
</dbReference>
<evidence type="ECO:0000313" key="2">
    <source>
        <dbReference type="EMBL" id="GJM63306.1"/>
    </source>
</evidence>
<dbReference type="InterPro" id="IPR000601">
    <property type="entry name" value="PKD_dom"/>
</dbReference>
<comment type="caution">
    <text evidence="2">The sequence shown here is derived from an EMBL/GenBank/DDBJ whole genome shotgun (WGS) entry which is preliminary data.</text>
</comment>
<evidence type="ECO:0000259" key="1">
    <source>
        <dbReference type="PROSITE" id="PS50093"/>
    </source>
</evidence>
<dbReference type="Pfam" id="PF05345">
    <property type="entry name" value="He_PIG"/>
    <property type="match status" value="1"/>
</dbReference>
<accession>A0AAN4W095</accession>